<dbReference type="InterPro" id="IPR050789">
    <property type="entry name" value="Diverse_Enzym_Activities"/>
</dbReference>
<dbReference type="PANTHER" id="PTHR43283">
    <property type="entry name" value="BETA-LACTAMASE-RELATED"/>
    <property type="match status" value="1"/>
</dbReference>
<reference evidence="2" key="1">
    <citation type="submission" date="2018-05" db="EMBL/GenBank/DDBJ databases">
        <authorList>
            <person name="Lanie J.A."/>
            <person name="Ng W.-L."/>
            <person name="Kazmierczak K.M."/>
            <person name="Andrzejewski T.M."/>
            <person name="Davidsen T.M."/>
            <person name="Wayne K.J."/>
            <person name="Tettelin H."/>
            <person name="Glass J.I."/>
            <person name="Rusch D."/>
            <person name="Podicherti R."/>
            <person name="Tsui H.-C.T."/>
            <person name="Winkler M.E."/>
        </authorList>
    </citation>
    <scope>NUCLEOTIDE SEQUENCE</scope>
</reference>
<proteinExistence type="predicted"/>
<dbReference type="EMBL" id="UINC01005118">
    <property type="protein sequence ID" value="SVA19191.1"/>
    <property type="molecule type" value="Genomic_DNA"/>
</dbReference>
<dbReference type="Gene3D" id="3.40.710.10">
    <property type="entry name" value="DD-peptidase/beta-lactamase superfamily"/>
    <property type="match status" value="1"/>
</dbReference>
<protein>
    <recommendedName>
        <fullName evidence="1">Beta-lactamase-related domain-containing protein</fullName>
    </recommendedName>
</protein>
<dbReference type="SUPFAM" id="SSF56601">
    <property type="entry name" value="beta-lactamase/transpeptidase-like"/>
    <property type="match status" value="1"/>
</dbReference>
<dbReference type="AlphaFoldDB" id="A0A381TUR5"/>
<name>A0A381TUR5_9ZZZZ</name>
<feature type="domain" description="Beta-lactamase-related" evidence="1">
    <location>
        <begin position="43"/>
        <end position="430"/>
    </location>
</feature>
<sequence>MRTRAFVAALAVLLPAGSGWAQGLPTATPATVGLSDTRLDRLEEVVQGYVDDRAIAGAVTLIARRGSQAHLQTYGMADAADGEPMRADTIFRIASMTKPVTSVAVLMLYEEGHFKLSDPVGQYLPELASLDVLTPAGNGDTFQRVPAQRPITIRHLLTHTSGIGYRFLGDLGGNAKLQHLAELYGEAGVADGLAEHDGTIADLVTRLGELPLLHEPGEAFSYGLSDDVLGRLVEVISGVSFDEFLRTRLFAPLGMVDTFFYVPAAKASRMASIYTPSPSGLAEVEGTVEGQHLIYSSTYPTGAPRRNFSGGAGLSSTAHDYSRFLQMLLNDGELDGERVLSPMTVDLMRTDQIGDIPVGSVVQPGSAGFGLGVAVRGGPGVDPELGTTGAYYWSGFFNTAFWIDPTEQLIGILMVQVFPGTSDIQERFRIMAYQTIVDRN</sequence>
<dbReference type="PANTHER" id="PTHR43283:SF3">
    <property type="entry name" value="BETA-LACTAMASE FAMILY PROTEIN (AFU_ORTHOLOGUE AFUA_5G07500)"/>
    <property type="match status" value="1"/>
</dbReference>
<evidence type="ECO:0000259" key="1">
    <source>
        <dbReference type="Pfam" id="PF00144"/>
    </source>
</evidence>
<dbReference type="Pfam" id="PF00144">
    <property type="entry name" value="Beta-lactamase"/>
    <property type="match status" value="1"/>
</dbReference>
<organism evidence="2">
    <name type="scientific">marine metagenome</name>
    <dbReference type="NCBI Taxonomy" id="408172"/>
    <lineage>
        <taxon>unclassified sequences</taxon>
        <taxon>metagenomes</taxon>
        <taxon>ecological metagenomes</taxon>
    </lineage>
</organism>
<dbReference type="InterPro" id="IPR001466">
    <property type="entry name" value="Beta-lactam-related"/>
</dbReference>
<gene>
    <name evidence="2" type="ORF">METZ01_LOCUS72045</name>
</gene>
<evidence type="ECO:0000313" key="2">
    <source>
        <dbReference type="EMBL" id="SVA19191.1"/>
    </source>
</evidence>
<accession>A0A381TUR5</accession>
<dbReference type="InterPro" id="IPR012338">
    <property type="entry name" value="Beta-lactam/transpept-like"/>
</dbReference>